<feature type="region of interest" description="Disordered" evidence="5">
    <location>
        <begin position="561"/>
        <end position="582"/>
    </location>
</feature>
<organism evidence="7 8">
    <name type="scientific">Gaiella occulta</name>
    <dbReference type="NCBI Taxonomy" id="1002870"/>
    <lineage>
        <taxon>Bacteria</taxon>
        <taxon>Bacillati</taxon>
        <taxon>Actinomycetota</taxon>
        <taxon>Thermoleophilia</taxon>
        <taxon>Gaiellales</taxon>
        <taxon>Gaiellaceae</taxon>
        <taxon>Gaiella</taxon>
    </lineage>
</organism>
<reference evidence="8" key="2">
    <citation type="journal article" date="2019" name="MicrobiologyOpen">
        <title>High-quality draft genome sequence of Gaiella occulta isolated from a 150 meter deep mineral water borehole and comparison with the genome sequences of other deep-branching lineages of the phylum Actinobacteria.</title>
        <authorList>
            <person name="Severino R."/>
            <person name="Froufe H.J.C."/>
            <person name="Barroso C."/>
            <person name="Albuquerque L."/>
            <person name="Lobo-da-Cunha A."/>
            <person name="da Costa M.S."/>
            <person name="Egas C."/>
        </authorList>
    </citation>
    <scope>NUCLEOTIDE SEQUENCE [LARGE SCALE GENOMIC DNA]</scope>
    <source>
        <strain evidence="8">F2-233</strain>
    </source>
</reference>
<dbReference type="InterPro" id="IPR001173">
    <property type="entry name" value="Glyco_trans_2-like"/>
</dbReference>
<keyword evidence="8" id="KW-1185">Reference proteome</keyword>
<reference evidence="7 8" key="1">
    <citation type="submission" date="2018-07" db="EMBL/GenBank/DDBJ databases">
        <title>High-quality-draft genome sequence of Gaiella occulta.</title>
        <authorList>
            <person name="Severino R."/>
            <person name="Froufe H.J.C."/>
            <person name="Rainey F.A."/>
            <person name="Barroso C."/>
            <person name="Albuquerque L."/>
            <person name="Lobo-Da-Cunha A."/>
            <person name="Da Costa M.S."/>
            <person name="Egas C."/>
        </authorList>
    </citation>
    <scope>NUCLEOTIDE SEQUENCE [LARGE SCALE GENOMIC DNA]</scope>
    <source>
        <strain evidence="7 8">F2-233</strain>
    </source>
</reference>
<dbReference type="InterPro" id="IPR036890">
    <property type="entry name" value="HATPase_C_sf"/>
</dbReference>
<dbReference type="AlphaFoldDB" id="A0A7M2YWD9"/>
<dbReference type="GO" id="GO:0000160">
    <property type="term" value="P:phosphorelay signal transduction system"/>
    <property type="evidence" value="ECO:0007669"/>
    <property type="project" value="UniProtKB-KW"/>
</dbReference>
<dbReference type="InterPro" id="IPR029044">
    <property type="entry name" value="Nucleotide-diphossugar_trans"/>
</dbReference>
<dbReference type="GO" id="GO:0004673">
    <property type="term" value="F:protein histidine kinase activity"/>
    <property type="evidence" value="ECO:0007669"/>
    <property type="project" value="UniProtKB-EC"/>
</dbReference>
<dbReference type="EMBL" id="QQZY01000004">
    <property type="protein sequence ID" value="RDI74396.1"/>
    <property type="molecule type" value="Genomic_DNA"/>
</dbReference>
<dbReference type="InterPro" id="IPR005467">
    <property type="entry name" value="His_kinase_dom"/>
</dbReference>
<dbReference type="CDD" id="cd00761">
    <property type="entry name" value="Glyco_tranf_GTA_type"/>
    <property type="match status" value="1"/>
</dbReference>
<dbReference type="SMART" id="SM00387">
    <property type="entry name" value="HATPase_c"/>
    <property type="match status" value="1"/>
</dbReference>
<dbReference type="EC" id="2.7.13.3" evidence="2"/>
<dbReference type="OrthoDB" id="3177103at2"/>
<dbReference type="Proteomes" id="UP000254134">
    <property type="component" value="Unassembled WGS sequence"/>
</dbReference>
<dbReference type="InterPro" id="IPR003594">
    <property type="entry name" value="HATPase_dom"/>
</dbReference>
<feature type="domain" description="Histidine kinase" evidence="6">
    <location>
        <begin position="446"/>
        <end position="556"/>
    </location>
</feature>
<sequence length="591" mass="64337">MRITLIEPAYLMPSLVRALTEAGCLVAPPTDGSVEVSSPWLPSAVEAAAFVSARANGWAALHGARIEIDPAPPRFAHPMTRSGSGGGRVCQTGPSVSIGVPVYNGERYLEQALASLVSQTFGDIEIIVCDNGSTDATARISQVFARRDERVSVHRSEVNRGAAWNYNRALALARGRYFKWAAHDDLCGPTYIERCVEVLDRAPMSVVVAYPRTVIVDESGKPVGTYEDGLDLRQARPHERVAVLIRNLVLSNAVFGLMRTDVLRGTRGHGSYISADYVLLVELALAGQFWEIPEPLFFRRAHEGTSRAANRTSAEVAEWFDPGSGDEKTTEFLRLFAEYLLAIERADLSRADRLAVYRSTVPLWLRRFHGSMRRELLEQAASSLRIRSRNRSAEREDAQNRMAVSQSPVRLAVPVGVHELVRRVIWQVAPDYAPKIGIHVDPTLTIDADVVGMETIVANLISNAVRYGDVPITVSVDAGDEFTLTVEDSGRGVADAFTSHLFEAFARSEESREEAAGAGLGLAVARMAAEAAGGSLVYERARTGGACFRLVYPGSVLRRHASPKPAADRHAPQPHAAPHADTGIYALQRAA</sequence>
<evidence type="ECO:0000313" key="7">
    <source>
        <dbReference type="EMBL" id="RDI74396.1"/>
    </source>
</evidence>
<evidence type="ECO:0000313" key="8">
    <source>
        <dbReference type="Proteomes" id="UP000254134"/>
    </source>
</evidence>
<evidence type="ECO:0000259" key="6">
    <source>
        <dbReference type="PROSITE" id="PS50109"/>
    </source>
</evidence>
<gene>
    <name evidence="7" type="ORF">Gocc_1972</name>
</gene>
<comment type="catalytic activity">
    <reaction evidence="1">
        <text>ATP + protein L-histidine = ADP + protein N-phospho-L-histidine.</text>
        <dbReference type="EC" id="2.7.13.3"/>
    </reaction>
</comment>
<dbReference type="PANTHER" id="PTHR22916:SF56">
    <property type="entry name" value="GLYCOSYL TRANSFERASE"/>
    <property type="match status" value="1"/>
</dbReference>
<keyword evidence="7" id="KW-0808">Transferase</keyword>
<keyword evidence="4" id="KW-0902">Two-component regulatory system</keyword>
<accession>A0A7M2YWD9</accession>
<keyword evidence="3" id="KW-0418">Kinase</keyword>
<dbReference type="PROSITE" id="PS50109">
    <property type="entry name" value="HIS_KIN"/>
    <property type="match status" value="1"/>
</dbReference>
<dbReference type="Gene3D" id="3.30.565.10">
    <property type="entry name" value="Histidine kinase-like ATPase, C-terminal domain"/>
    <property type="match status" value="1"/>
</dbReference>
<name>A0A7M2YWD9_9ACTN</name>
<protein>
    <recommendedName>
        <fullName evidence="2">histidine kinase</fullName>
        <ecNumber evidence="2">2.7.13.3</ecNumber>
    </recommendedName>
</protein>
<evidence type="ECO:0000256" key="1">
    <source>
        <dbReference type="ARBA" id="ARBA00000085"/>
    </source>
</evidence>
<dbReference type="Pfam" id="PF00535">
    <property type="entry name" value="Glycos_transf_2"/>
    <property type="match status" value="1"/>
</dbReference>
<proteinExistence type="predicted"/>
<dbReference type="PANTHER" id="PTHR22916">
    <property type="entry name" value="GLYCOSYLTRANSFERASE"/>
    <property type="match status" value="1"/>
</dbReference>
<evidence type="ECO:0000256" key="3">
    <source>
        <dbReference type="ARBA" id="ARBA00022777"/>
    </source>
</evidence>
<dbReference type="PRINTS" id="PR00344">
    <property type="entry name" value="BCTRLSENSOR"/>
</dbReference>
<evidence type="ECO:0000256" key="5">
    <source>
        <dbReference type="SAM" id="MobiDB-lite"/>
    </source>
</evidence>
<dbReference type="Pfam" id="PF02518">
    <property type="entry name" value="HATPase_c"/>
    <property type="match status" value="1"/>
</dbReference>
<evidence type="ECO:0000256" key="2">
    <source>
        <dbReference type="ARBA" id="ARBA00012438"/>
    </source>
</evidence>
<comment type="caution">
    <text evidence="7">The sequence shown here is derived from an EMBL/GenBank/DDBJ whole genome shotgun (WGS) entry which is preliminary data.</text>
</comment>
<dbReference type="Gene3D" id="3.90.550.10">
    <property type="entry name" value="Spore Coat Polysaccharide Biosynthesis Protein SpsA, Chain A"/>
    <property type="match status" value="1"/>
</dbReference>
<evidence type="ECO:0000256" key="4">
    <source>
        <dbReference type="ARBA" id="ARBA00023012"/>
    </source>
</evidence>
<dbReference type="SUPFAM" id="SSF53448">
    <property type="entry name" value="Nucleotide-diphospho-sugar transferases"/>
    <property type="match status" value="1"/>
</dbReference>
<dbReference type="SUPFAM" id="SSF55874">
    <property type="entry name" value="ATPase domain of HSP90 chaperone/DNA topoisomerase II/histidine kinase"/>
    <property type="match status" value="1"/>
</dbReference>
<dbReference type="InterPro" id="IPR004358">
    <property type="entry name" value="Sig_transdc_His_kin-like_C"/>
</dbReference>